<reference evidence="1 2" key="1">
    <citation type="journal article" date="2010" name="Stand. Genomic Sci.">
        <title>Complete genome sequence of Vulcanisaeta distributa type strain (IC-017).</title>
        <authorList>
            <person name="Mavromatis K."/>
            <person name="Sikorski J."/>
            <person name="Pabst E."/>
            <person name="Teshima H."/>
            <person name="Lapidus A."/>
            <person name="Lucas S."/>
            <person name="Nolan M."/>
            <person name="Glavina Del Rio T."/>
            <person name="Cheng J.F."/>
            <person name="Bruce D."/>
            <person name="Goodwin L."/>
            <person name="Pitluck S."/>
            <person name="Liolios K."/>
            <person name="Ivanova N."/>
            <person name="Mikhailova N."/>
            <person name="Pati A."/>
            <person name="Chen A."/>
            <person name="Palaniappan K."/>
            <person name="Land M."/>
            <person name="Hauser L."/>
            <person name="Chang Y.J."/>
            <person name="Jeffries C.D."/>
            <person name="Rohde M."/>
            <person name="Spring S."/>
            <person name="Goker M."/>
            <person name="Wirth R."/>
            <person name="Woyke T."/>
            <person name="Bristow J."/>
            <person name="Eisen J.A."/>
            <person name="Markowitz V."/>
            <person name="Hugenholtz P."/>
            <person name="Klenk H.P."/>
            <person name="Kyrpides N.C."/>
        </authorList>
    </citation>
    <scope>NUCLEOTIDE SEQUENCE [LARGE SCALE GENOMIC DNA]</scope>
    <source>
        <strain evidence="2">DSM 14429 / JCM 11212 / NBRC 100878 / IC-017</strain>
    </source>
</reference>
<dbReference type="AlphaFoldDB" id="E1QUJ2"/>
<organism evidence="1 2">
    <name type="scientific">Vulcanisaeta distributa (strain DSM 14429 / JCM 11212 / NBRC 100878 / IC-017)</name>
    <dbReference type="NCBI Taxonomy" id="572478"/>
    <lineage>
        <taxon>Archaea</taxon>
        <taxon>Thermoproteota</taxon>
        <taxon>Thermoprotei</taxon>
        <taxon>Thermoproteales</taxon>
        <taxon>Thermoproteaceae</taxon>
        <taxon>Vulcanisaeta</taxon>
    </lineage>
</organism>
<reference evidence="2" key="2">
    <citation type="journal article" date="2010" name="Stand. Genomic Sci.">
        <title>Complete genome sequence of Vulcanisaeta distributa type strain (IC-017T).</title>
        <authorList>
            <person name="Mavromatis K."/>
            <person name="Sikorski J."/>
            <person name="Pabst E."/>
            <person name="Teshima H."/>
            <person name="Lapidus A."/>
            <person name="Lucas S."/>
            <person name="Nolan M."/>
            <person name="Glavina Del Rio T."/>
            <person name="Cheng J."/>
            <person name="Bruce D."/>
            <person name="Goodwin L."/>
            <person name="Pitluck S."/>
            <person name="Liolios K."/>
            <person name="Ivanova N."/>
            <person name="Mikhailova N."/>
            <person name="Pati A."/>
            <person name="Chen A."/>
            <person name="Palaniappan K."/>
            <person name="Land M."/>
            <person name="Hauser L."/>
            <person name="Chang Y."/>
            <person name="Jeffries C."/>
            <person name="Rohde M."/>
            <person name="Spring S."/>
            <person name="Goker M."/>
            <person name="Wirth R."/>
            <person name="Woyke T."/>
            <person name="Bristow J."/>
            <person name="Eisen J."/>
            <person name="Markowitz V."/>
            <person name="Hugenholtz P."/>
            <person name="Klenk H."/>
            <person name="Kyrpides N."/>
        </authorList>
    </citation>
    <scope>NUCLEOTIDE SEQUENCE [LARGE SCALE GENOMIC DNA]</scope>
    <source>
        <strain evidence="2">DSM 14429 / JCM 11212 / NBRC 100878 / IC-017</strain>
    </source>
</reference>
<dbReference type="RefSeq" id="WP_013336836.1">
    <property type="nucleotide sequence ID" value="NC_014537.1"/>
</dbReference>
<dbReference type="eggNOG" id="arCOG05625">
    <property type="taxonomic scope" value="Archaea"/>
</dbReference>
<dbReference type="HOGENOM" id="CLU_1149867_0_0_2"/>
<name>E1QUJ2_VULDI</name>
<dbReference type="STRING" id="572478.Vdis_1737"/>
<gene>
    <name evidence="1" type="ordered locus">Vdis_1737</name>
</gene>
<dbReference type="Proteomes" id="UP000006681">
    <property type="component" value="Chromosome"/>
</dbReference>
<dbReference type="KEGG" id="vdi:Vdis_1737"/>
<proteinExistence type="predicted"/>
<dbReference type="EMBL" id="CP002100">
    <property type="protein sequence ID" value="ADN51111.1"/>
    <property type="molecule type" value="Genomic_DNA"/>
</dbReference>
<evidence type="ECO:0000313" key="1">
    <source>
        <dbReference type="EMBL" id="ADN51111.1"/>
    </source>
</evidence>
<dbReference type="GeneID" id="9752680"/>
<evidence type="ECO:0000313" key="2">
    <source>
        <dbReference type="Proteomes" id="UP000006681"/>
    </source>
</evidence>
<accession>E1QUJ2</accession>
<sequence length="243" mass="27658">MIVLPKFLIMRRHPILPLRLDDELLCIMHRDNYIDFVPSCGEAGNYVMLIPYQGSYIESKPVRPIIWGDLSSIEVYALLRGELALYELSIKDGKASYIRYRVNEEFLRGVSFHGNAMNELLSVVDTVLRNYIKSSFMIYTAYLRLMVNGSVKFPGYREYVRGKVRIYGNDGLIIVKESSGDEVRVSLVSTIEGINNFTSIIMSLIKSSRVINDIRLGRIGHSIKLLLDVFIPNNLLTAVNKDS</sequence>
<protein>
    <submittedName>
        <fullName evidence="1">Uncharacterized protein</fullName>
    </submittedName>
</protein>
<keyword evidence="2" id="KW-1185">Reference proteome</keyword>